<dbReference type="AlphaFoldDB" id="A0AAE0F656"/>
<reference evidence="2 3" key="1">
    <citation type="journal article" date="2015" name="Genome Biol. Evol.">
        <title>Comparative Genomics of a Bacterivorous Green Alga Reveals Evolutionary Causalities and Consequences of Phago-Mixotrophic Mode of Nutrition.</title>
        <authorList>
            <person name="Burns J.A."/>
            <person name="Paasch A."/>
            <person name="Narechania A."/>
            <person name="Kim E."/>
        </authorList>
    </citation>
    <scope>NUCLEOTIDE SEQUENCE [LARGE SCALE GENOMIC DNA]</scope>
    <source>
        <strain evidence="2 3">PLY_AMNH</strain>
    </source>
</reference>
<dbReference type="Proteomes" id="UP001190700">
    <property type="component" value="Unassembled WGS sequence"/>
</dbReference>
<evidence type="ECO:0000313" key="3">
    <source>
        <dbReference type="Proteomes" id="UP001190700"/>
    </source>
</evidence>
<name>A0AAE0F656_9CHLO</name>
<feature type="region of interest" description="Disordered" evidence="1">
    <location>
        <begin position="90"/>
        <end position="135"/>
    </location>
</feature>
<feature type="region of interest" description="Disordered" evidence="1">
    <location>
        <begin position="59"/>
        <end position="78"/>
    </location>
</feature>
<gene>
    <name evidence="2" type="ORF">CYMTET_37512</name>
</gene>
<sequence>MSHVRSDETDEMEIQAPGMKISNWFPQLGHRPVRSAVLLGHGETVPIFTKPANISVRNKRDFRDHQPEASVGEDCVGGGKDLTELKIAMLEDEEDEEEWESPLEDEEDEDDEGWWEAPLEDEEDKKEWDLKTAFR</sequence>
<evidence type="ECO:0000313" key="2">
    <source>
        <dbReference type="EMBL" id="KAK3253223.1"/>
    </source>
</evidence>
<comment type="caution">
    <text evidence="2">The sequence shown here is derived from an EMBL/GenBank/DDBJ whole genome shotgun (WGS) entry which is preliminary data.</text>
</comment>
<feature type="compositionally biased region" description="Basic and acidic residues" evidence="1">
    <location>
        <begin position="125"/>
        <end position="135"/>
    </location>
</feature>
<proteinExistence type="predicted"/>
<keyword evidence="3" id="KW-1185">Reference proteome</keyword>
<feature type="compositionally biased region" description="Acidic residues" evidence="1">
    <location>
        <begin position="90"/>
        <end position="124"/>
    </location>
</feature>
<organism evidence="2 3">
    <name type="scientific">Cymbomonas tetramitiformis</name>
    <dbReference type="NCBI Taxonomy" id="36881"/>
    <lineage>
        <taxon>Eukaryota</taxon>
        <taxon>Viridiplantae</taxon>
        <taxon>Chlorophyta</taxon>
        <taxon>Pyramimonadophyceae</taxon>
        <taxon>Pyramimonadales</taxon>
        <taxon>Pyramimonadaceae</taxon>
        <taxon>Cymbomonas</taxon>
    </lineage>
</organism>
<evidence type="ECO:0000256" key="1">
    <source>
        <dbReference type="SAM" id="MobiDB-lite"/>
    </source>
</evidence>
<accession>A0AAE0F656</accession>
<protein>
    <submittedName>
        <fullName evidence="2">Uncharacterized protein</fullName>
    </submittedName>
</protein>
<dbReference type="EMBL" id="LGRX02024941">
    <property type="protein sequence ID" value="KAK3253223.1"/>
    <property type="molecule type" value="Genomic_DNA"/>
</dbReference>